<evidence type="ECO:0000313" key="1">
    <source>
        <dbReference type="EMBL" id="KAK4310385.1"/>
    </source>
</evidence>
<protein>
    <submittedName>
        <fullName evidence="1">Uncharacterized protein</fullName>
    </submittedName>
</protein>
<proteinExistence type="predicted"/>
<accession>A0AAE1U8R9</accession>
<name>A0AAE1U8R9_9EUCA</name>
<dbReference type="Proteomes" id="UP001292094">
    <property type="component" value="Unassembled WGS sequence"/>
</dbReference>
<gene>
    <name evidence="1" type="ORF">Pmani_018047</name>
</gene>
<evidence type="ECO:0000313" key="2">
    <source>
        <dbReference type="Proteomes" id="UP001292094"/>
    </source>
</evidence>
<sequence>MPDPPQSSVLWAYELTICLNRLTLGKLKLRLPLLPSSSSLSPRFFPCPLAFFLSPHLLPSLLTCFPLTSTSSLFLPTFFPLSSPSSLSPLHLPSSSSLSPHPPPSPLGHSSSAFDGAMVRLSYPGAKCHDGRMRKKPVTPVVPPALTGSGYSHPPNLSIVGRVLRKSRVDRGGEKGYITVGSAKTGPDWLCIIMTTTPGRHAFPKPASQCMICKL</sequence>
<reference evidence="1" key="1">
    <citation type="submission" date="2023-11" db="EMBL/GenBank/DDBJ databases">
        <title>Genome assemblies of two species of porcelain crab, Petrolisthes cinctipes and Petrolisthes manimaculis (Anomura: Porcellanidae).</title>
        <authorList>
            <person name="Angst P."/>
        </authorList>
    </citation>
    <scope>NUCLEOTIDE SEQUENCE</scope>
    <source>
        <strain evidence="1">PB745_02</strain>
        <tissue evidence="1">Gill</tissue>
    </source>
</reference>
<dbReference type="AlphaFoldDB" id="A0AAE1U8R9"/>
<organism evidence="1 2">
    <name type="scientific">Petrolisthes manimaculis</name>
    <dbReference type="NCBI Taxonomy" id="1843537"/>
    <lineage>
        <taxon>Eukaryota</taxon>
        <taxon>Metazoa</taxon>
        <taxon>Ecdysozoa</taxon>
        <taxon>Arthropoda</taxon>
        <taxon>Crustacea</taxon>
        <taxon>Multicrustacea</taxon>
        <taxon>Malacostraca</taxon>
        <taxon>Eumalacostraca</taxon>
        <taxon>Eucarida</taxon>
        <taxon>Decapoda</taxon>
        <taxon>Pleocyemata</taxon>
        <taxon>Anomura</taxon>
        <taxon>Galatheoidea</taxon>
        <taxon>Porcellanidae</taxon>
        <taxon>Petrolisthes</taxon>
    </lineage>
</organism>
<comment type="caution">
    <text evidence="1">The sequence shown here is derived from an EMBL/GenBank/DDBJ whole genome shotgun (WGS) entry which is preliminary data.</text>
</comment>
<dbReference type="EMBL" id="JAWZYT010001644">
    <property type="protein sequence ID" value="KAK4310385.1"/>
    <property type="molecule type" value="Genomic_DNA"/>
</dbReference>
<keyword evidence="2" id="KW-1185">Reference proteome</keyword>